<feature type="transmembrane region" description="Helical" evidence="5">
    <location>
        <begin position="269"/>
        <end position="291"/>
    </location>
</feature>
<evidence type="ECO:0000259" key="6">
    <source>
        <dbReference type="PROSITE" id="PS50850"/>
    </source>
</evidence>
<dbReference type="GeneID" id="36632996"/>
<dbReference type="RefSeq" id="XP_024771655.1">
    <property type="nucleotide sequence ID" value="XM_024924413.1"/>
</dbReference>
<protein>
    <recommendedName>
        <fullName evidence="6">Major facilitator superfamily (MFS) profile domain-containing protein</fullName>
    </recommendedName>
</protein>
<feature type="transmembrane region" description="Helical" evidence="5">
    <location>
        <begin position="425"/>
        <end position="444"/>
    </location>
</feature>
<evidence type="ECO:0000256" key="1">
    <source>
        <dbReference type="ARBA" id="ARBA00004141"/>
    </source>
</evidence>
<evidence type="ECO:0000313" key="8">
    <source>
        <dbReference type="Proteomes" id="UP000241690"/>
    </source>
</evidence>
<dbReference type="PROSITE" id="PS50850">
    <property type="entry name" value="MFS"/>
    <property type="match status" value="1"/>
</dbReference>
<dbReference type="InterPro" id="IPR011701">
    <property type="entry name" value="MFS"/>
</dbReference>
<evidence type="ECO:0000256" key="3">
    <source>
        <dbReference type="ARBA" id="ARBA00022989"/>
    </source>
</evidence>
<gene>
    <name evidence="7" type="ORF">M431DRAFT_92878</name>
</gene>
<feature type="domain" description="Major facilitator superfamily (MFS) profile" evidence="6">
    <location>
        <begin position="57"/>
        <end position="529"/>
    </location>
</feature>
<feature type="transmembrane region" description="Helical" evidence="5">
    <location>
        <begin position="506"/>
        <end position="526"/>
    </location>
</feature>
<feature type="transmembrane region" description="Helical" evidence="5">
    <location>
        <begin position="465"/>
        <end position="486"/>
    </location>
</feature>
<dbReference type="AlphaFoldDB" id="A0A2T4A4L0"/>
<keyword evidence="2 5" id="KW-0812">Transmembrane</keyword>
<evidence type="ECO:0000256" key="2">
    <source>
        <dbReference type="ARBA" id="ARBA00022692"/>
    </source>
</evidence>
<proteinExistence type="predicted"/>
<evidence type="ECO:0000313" key="7">
    <source>
        <dbReference type="EMBL" id="PTB51978.1"/>
    </source>
</evidence>
<feature type="transmembrane region" description="Helical" evidence="5">
    <location>
        <begin position="375"/>
        <end position="393"/>
    </location>
</feature>
<dbReference type="PANTHER" id="PTHR42718">
    <property type="entry name" value="MAJOR FACILITATOR SUPERFAMILY MULTIDRUG TRANSPORTER MFSC"/>
    <property type="match status" value="1"/>
</dbReference>
<reference evidence="7 8" key="1">
    <citation type="submission" date="2016-07" db="EMBL/GenBank/DDBJ databases">
        <title>Multiple horizontal gene transfer events from other fungi enriched the ability of initially mycotrophic Trichoderma (Ascomycota) to feed on dead plant biomass.</title>
        <authorList>
            <consortium name="DOE Joint Genome Institute"/>
            <person name="Aerts A."/>
            <person name="Atanasova L."/>
            <person name="Chenthamara K."/>
            <person name="Zhang J."/>
            <person name="Grujic M."/>
            <person name="Henrissat B."/>
            <person name="Kuo A."/>
            <person name="Salamov A."/>
            <person name="Lipzen A."/>
            <person name="Labutti K."/>
            <person name="Barry K."/>
            <person name="Miao Y."/>
            <person name="Rahimi M.J."/>
            <person name="Shen Q."/>
            <person name="Grigoriev I.V."/>
            <person name="Kubicek C.P."/>
            <person name="Druzhinina I.S."/>
        </authorList>
    </citation>
    <scope>NUCLEOTIDE SEQUENCE [LARGE SCALE GENOMIC DNA]</scope>
    <source>
        <strain evidence="7 8">CBS 226.95</strain>
    </source>
</reference>
<feature type="transmembrane region" description="Helical" evidence="5">
    <location>
        <begin position="297"/>
        <end position="316"/>
    </location>
</feature>
<name>A0A2T4A4L0_TRIHA</name>
<organism evidence="7 8">
    <name type="scientific">Trichoderma harzianum CBS 226.95</name>
    <dbReference type="NCBI Taxonomy" id="983964"/>
    <lineage>
        <taxon>Eukaryota</taxon>
        <taxon>Fungi</taxon>
        <taxon>Dikarya</taxon>
        <taxon>Ascomycota</taxon>
        <taxon>Pezizomycotina</taxon>
        <taxon>Sordariomycetes</taxon>
        <taxon>Hypocreomycetidae</taxon>
        <taxon>Hypocreales</taxon>
        <taxon>Hypocreaceae</taxon>
        <taxon>Trichoderma</taxon>
    </lineage>
</organism>
<dbReference type="PANTHER" id="PTHR42718:SF23">
    <property type="entry name" value="MAJOR FACILITATOR SUPERFAMILY (MFS) PROFILE DOMAIN-CONTAINING PROTEIN"/>
    <property type="match status" value="1"/>
</dbReference>
<keyword evidence="8" id="KW-1185">Reference proteome</keyword>
<dbReference type="SUPFAM" id="SSF103473">
    <property type="entry name" value="MFS general substrate transporter"/>
    <property type="match status" value="1"/>
</dbReference>
<dbReference type="Pfam" id="PF07690">
    <property type="entry name" value="MFS_1"/>
    <property type="match status" value="1"/>
</dbReference>
<evidence type="ECO:0000256" key="5">
    <source>
        <dbReference type="SAM" id="Phobius"/>
    </source>
</evidence>
<feature type="transmembrane region" description="Helical" evidence="5">
    <location>
        <begin position="159"/>
        <end position="182"/>
    </location>
</feature>
<keyword evidence="3 5" id="KW-1133">Transmembrane helix</keyword>
<feature type="transmembrane region" description="Helical" evidence="5">
    <location>
        <begin position="194"/>
        <end position="221"/>
    </location>
</feature>
<keyword evidence="4 5" id="KW-0472">Membrane</keyword>
<sequence>MIEITQIDHELFELHERRNPEDGSPRFDSSSAAPNIQRTTIGKRPECFKSTFQEICFIFMATLAMATNSLVTGAMIIVTASIGRDLHMTQAQITWIRNCFILSFSLVANDMSSLSAGALQLPLGQLTDLLGRKSFFIAGMVGFSISSLILGFARNPFWMNILCGFLGLFSAVIVPPAIGILGAAYSEPSKRKNWAFACFSAGNPVGFGLGSIIMGISARIFDWRAGFFFFTILWGILAIVSIWVVPNIEAFEPGPFRKRLTEALKKFDYVGTALTIVGVGLFTSGLTLGPVDGWKSAHVIAMLIVGFFLLVGFVVWEKNYPHPLMPLHIWKDRGFAFLMPVSIFGVMSMLSSNFWLALFLQEFHHRPALTVAVDLLPQVISALISNVVAANILHRVNNSLIMAFGAAMYFVANLLLAVQSPRAPYWAFIFPSLLTNVMGLDLQFNIANMYVMQSLPSHQQSLAGGIFNMFIRLGATIIFGMSTVVYSLVKNTVEGQDDAFKSYRSAFYVSLGFASLGCLFVPFLRIGTQGNSPKKNNIGVYVSIGTQRIALLNNTNGSQLKLGSGLAASLAFGFRPSGWRRKTELRVECGQ</sequence>
<evidence type="ECO:0000256" key="4">
    <source>
        <dbReference type="ARBA" id="ARBA00023136"/>
    </source>
</evidence>
<feature type="transmembrane region" description="Helical" evidence="5">
    <location>
        <begin position="135"/>
        <end position="153"/>
    </location>
</feature>
<dbReference type="GO" id="GO:0022857">
    <property type="term" value="F:transmembrane transporter activity"/>
    <property type="evidence" value="ECO:0007669"/>
    <property type="project" value="InterPro"/>
</dbReference>
<dbReference type="Gene3D" id="1.20.1250.20">
    <property type="entry name" value="MFS general substrate transporter like domains"/>
    <property type="match status" value="2"/>
</dbReference>
<dbReference type="EMBL" id="KZ679685">
    <property type="protein sequence ID" value="PTB51978.1"/>
    <property type="molecule type" value="Genomic_DNA"/>
</dbReference>
<comment type="subcellular location">
    <subcellularLocation>
        <location evidence="1">Membrane</location>
        <topology evidence="1">Multi-pass membrane protein</topology>
    </subcellularLocation>
</comment>
<dbReference type="GO" id="GO:0016020">
    <property type="term" value="C:membrane"/>
    <property type="evidence" value="ECO:0007669"/>
    <property type="project" value="UniProtKB-SubCell"/>
</dbReference>
<dbReference type="Proteomes" id="UP000241690">
    <property type="component" value="Unassembled WGS sequence"/>
</dbReference>
<dbReference type="InterPro" id="IPR020846">
    <property type="entry name" value="MFS_dom"/>
</dbReference>
<feature type="transmembrane region" description="Helical" evidence="5">
    <location>
        <begin position="227"/>
        <end position="248"/>
    </location>
</feature>
<feature type="transmembrane region" description="Helical" evidence="5">
    <location>
        <begin position="400"/>
        <end position="419"/>
    </location>
</feature>
<feature type="transmembrane region" description="Helical" evidence="5">
    <location>
        <begin position="55"/>
        <end position="80"/>
    </location>
</feature>
<dbReference type="InterPro" id="IPR036259">
    <property type="entry name" value="MFS_trans_sf"/>
</dbReference>
<feature type="transmembrane region" description="Helical" evidence="5">
    <location>
        <begin position="337"/>
        <end position="360"/>
    </location>
</feature>
<accession>A0A2T4A4L0</accession>